<comment type="caution">
    <text evidence="1">The sequence shown here is derived from an EMBL/GenBank/DDBJ whole genome shotgun (WGS) entry which is preliminary data.</text>
</comment>
<name>A0A8J5IYN4_9STRA</name>
<gene>
    <name evidence="1" type="ORF">JG688_00008279</name>
</gene>
<protein>
    <submittedName>
        <fullName evidence="1">Uncharacterized protein</fullName>
    </submittedName>
</protein>
<proteinExistence type="predicted"/>
<organism evidence="1 2">
    <name type="scientific">Phytophthora aleatoria</name>
    <dbReference type="NCBI Taxonomy" id="2496075"/>
    <lineage>
        <taxon>Eukaryota</taxon>
        <taxon>Sar</taxon>
        <taxon>Stramenopiles</taxon>
        <taxon>Oomycota</taxon>
        <taxon>Peronosporomycetes</taxon>
        <taxon>Peronosporales</taxon>
        <taxon>Peronosporaceae</taxon>
        <taxon>Phytophthora</taxon>
    </lineage>
</organism>
<evidence type="ECO:0000313" key="1">
    <source>
        <dbReference type="EMBL" id="KAG6963161.1"/>
    </source>
</evidence>
<feature type="non-terminal residue" evidence="1">
    <location>
        <position position="1"/>
    </location>
</feature>
<evidence type="ECO:0000313" key="2">
    <source>
        <dbReference type="Proteomes" id="UP000709295"/>
    </source>
</evidence>
<sequence length="99" mass="11586">PVVIDRFFKIENQLRQVREIELPRDSDIQVLQNMFPTLENFNSIMVRLQGKDVTVVSTRGSFDELLEDYPERNHYLAQYASVTHKLMFEAAVAKVQTTR</sequence>
<dbReference type="PANTHER" id="PTHR40866">
    <property type="entry name" value="BED-TYPE DOMAIN-CONTAINING PROTEIN"/>
    <property type="match status" value="1"/>
</dbReference>
<reference evidence="1" key="1">
    <citation type="submission" date="2021-01" db="EMBL/GenBank/DDBJ databases">
        <title>Phytophthora aleatoria, a newly-described species from Pinus radiata is distinct from Phytophthora cactorum isolates based on comparative genomics.</title>
        <authorList>
            <person name="Mcdougal R."/>
            <person name="Panda P."/>
            <person name="Williams N."/>
            <person name="Studholme D.J."/>
        </authorList>
    </citation>
    <scope>NUCLEOTIDE SEQUENCE</scope>
    <source>
        <strain evidence="1">NZFS 4037</strain>
    </source>
</reference>
<dbReference type="PANTHER" id="PTHR40866:SF1">
    <property type="entry name" value="BED-TYPE DOMAIN-CONTAINING PROTEIN"/>
    <property type="match status" value="1"/>
</dbReference>
<dbReference type="AlphaFoldDB" id="A0A8J5IYN4"/>
<dbReference type="Proteomes" id="UP000709295">
    <property type="component" value="Unassembled WGS sequence"/>
</dbReference>
<accession>A0A8J5IYN4</accession>
<dbReference type="EMBL" id="JAENGY010000429">
    <property type="protein sequence ID" value="KAG6963161.1"/>
    <property type="molecule type" value="Genomic_DNA"/>
</dbReference>
<keyword evidence="2" id="KW-1185">Reference proteome</keyword>